<evidence type="ECO:0000256" key="8">
    <source>
        <dbReference type="ARBA" id="ARBA00023125"/>
    </source>
</evidence>
<dbReference type="FunFam" id="3.30.160.60:FF:001498">
    <property type="entry name" value="Zinc finger protein 404"/>
    <property type="match status" value="1"/>
</dbReference>
<keyword evidence="9" id="KW-0804">Transcription</keyword>
<dbReference type="InterPro" id="IPR036236">
    <property type="entry name" value="Znf_C2H2_sf"/>
</dbReference>
<dbReference type="SUPFAM" id="SSF57667">
    <property type="entry name" value="beta-beta-alpha zinc fingers"/>
    <property type="match status" value="2"/>
</dbReference>
<keyword evidence="7" id="KW-0805">Transcription regulation</keyword>
<dbReference type="GO" id="GO:0000785">
    <property type="term" value="C:chromatin"/>
    <property type="evidence" value="ECO:0007669"/>
    <property type="project" value="TreeGrafter"/>
</dbReference>
<dbReference type="PROSITE" id="PS50157">
    <property type="entry name" value="ZINC_FINGER_C2H2_2"/>
    <property type="match status" value="3"/>
</dbReference>
<feature type="compositionally biased region" description="Low complexity" evidence="13">
    <location>
        <begin position="225"/>
        <end position="244"/>
    </location>
</feature>
<dbReference type="GO" id="GO:0031519">
    <property type="term" value="C:PcG protein complex"/>
    <property type="evidence" value="ECO:0007669"/>
    <property type="project" value="TreeGrafter"/>
</dbReference>
<dbReference type="PANTHER" id="PTHR14003">
    <property type="entry name" value="TRANSCRIPTIONAL REPRESSOR PROTEIN YY"/>
    <property type="match status" value="1"/>
</dbReference>
<organism evidence="15 16">
    <name type="scientific">Portunus trituberculatus</name>
    <name type="common">Swimming crab</name>
    <name type="synonym">Neptunus trituberculatus</name>
    <dbReference type="NCBI Taxonomy" id="210409"/>
    <lineage>
        <taxon>Eukaryota</taxon>
        <taxon>Metazoa</taxon>
        <taxon>Ecdysozoa</taxon>
        <taxon>Arthropoda</taxon>
        <taxon>Crustacea</taxon>
        <taxon>Multicrustacea</taxon>
        <taxon>Malacostraca</taxon>
        <taxon>Eumalacostraca</taxon>
        <taxon>Eucarida</taxon>
        <taxon>Decapoda</taxon>
        <taxon>Pleocyemata</taxon>
        <taxon>Brachyura</taxon>
        <taxon>Eubrachyura</taxon>
        <taxon>Portunoidea</taxon>
        <taxon>Portunidae</taxon>
        <taxon>Portuninae</taxon>
        <taxon>Portunus</taxon>
    </lineage>
</organism>
<reference evidence="15 16" key="1">
    <citation type="submission" date="2019-05" db="EMBL/GenBank/DDBJ databases">
        <title>Another draft genome of Portunus trituberculatus and its Hox gene families provides insights of decapod evolution.</title>
        <authorList>
            <person name="Jeong J.-H."/>
            <person name="Song I."/>
            <person name="Kim S."/>
            <person name="Choi T."/>
            <person name="Kim D."/>
            <person name="Ryu S."/>
            <person name="Kim W."/>
        </authorList>
    </citation>
    <scope>NUCLEOTIDE SEQUENCE [LARGE SCALE GENOMIC DNA]</scope>
    <source>
        <tissue evidence="15">Muscle</tissue>
    </source>
</reference>
<keyword evidence="5 11" id="KW-0863">Zinc-finger</keyword>
<dbReference type="Gene3D" id="3.30.160.60">
    <property type="entry name" value="Classic Zinc Finger"/>
    <property type="match status" value="3"/>
</dbReference>
<proteinExistence type="inferred from homology"/>
<evidence type="ECO:0000259" key="14">
    <source>
        <dbReference type="PROSITE" id="PS50157"/>
    </source>
</evidence>
<sequence length="513" mass="58453">MAMLPPGLGSSYPVAMDMDHAYPPTTIPQPQPQYIPHPQQQLQPQPQPQPQPSTMEHPESPRETMEMQGVSEPPYQCKICGKGFAIPARLARHHRVHTGEKPFKCEFCEKTFSVKENLNVHRRIHTKERPYKCNICDRSFEHSGKLHRHMRTHTGERPHKCEEFFSSRKALDRHIRDHNNPSAHHHPQPCHSNQAQTSVMPQPQDLPWKPSPPSREPEVVDVRDSSSSSSTSNSPPANPSPVASWDSDSMDQHHQLTFRDLRRSSPDCPVASGPEVYTCYGSDGVGSRSPGYISDDSGRGASPVSDTLSPPRSPIPAGPAVTPPHLMEPPLAHPHPIDYNLLLRRLYPDLVTPRAESSPRFTLTTETGERVSYPYEILLRLQRKTEQSLLEEQEAMRRQQQQLEEHLRREEVRHKRERVFIDTVQRVLEALIGRERLERLGYPSTSTDEVLMRTLQVMGSQPCKEPSLSPIDRIKVNLRLLLECSVPDQEMWAKFGWRGKPIDDIVAEFLNFC</sequence>
<feature type="coiled-coil region" evidence="12">
    <location>
        <begin position="386"/>
        <end position="413"/>
    </location>
</feature>
<dbReference type="FunFam" id="3.30.160.60:FF:001480">
    <property type="entry name" value="Si:cabz01071911.3"/>
    <property type="match status" value="1"/>
</dbReference>
<evidence type="ECO:0000256" key="10">
    <source>
        <dbReference type="ARBA" id="ARBA00023242"/>
    </source>
</evidence>
<evidence type="ECO:0000256" key="12">
    <source>
        <dbReference type="SAM" id="Coils"/>
    </source>
</evidence>
<dbReference type="Pfam" id="PF00096">
    <property type="entry name" value="zf-C2H2"/>
    <property type="match status" value="3"/>
</dbReference>
<dbReference type="PROSITE" id="PS00028">
    <property type="entry name" value="ZINC_FINGER_C2H2_1"/>
    <property type="match status" value="3"/>
</dbReference>
<evidence type="ECO:0000256" key="5">
    <source>
        <dbReference type="ARBA" id="ARBA00022771"/>
    </source>
</evidence>
<evidence type="ECO:0000256" key="7">
    <source>
        <dbReference type="ARBA" id="ARBA00023015"/>
    </source>
</evidence>
<evidence type="ECO:0000256" key="13">
    <source>
        <dbReference type="SAM" id="MobiDB-lite"/>
    </source>
</evidence>
<gene>
    <name evidence="15" type="primary">Kr-h1</name>
    <name evidence="15" type="ORF">E2C01_033656</name>
</gene>
<dbReference type="SMART" id="SM00355">
    <property type="entry name" value="ZnF_C2H2"/>
    <property type="match status" value="4"/>
</dbReference>
<evidence type="ECO:0000313" key="15">
    <source>
        <dbReference type="EMBL" id="MPC40102.1"/>
    </source>
</evidence>
<keyword evidence="8" id="KW-0238">DNA-binding</keyword>
<comment type="subcellular location">
    <subcellularLocation>
        <location evidence="1">Nucleus</location>
    </subcellularLocation>
</comment>
<evidence type="ECO:0000313" key="16">
    <source>
        <dbReference type="Proteomes" id="UP000324222"/>
    </source>
</evidence>
<dbReference type="FunFam" id="3.30.160.60:FF:000446">
    <property type="entry name" value="Zinc finger protein"/>
    <property type="match status" value="1"/>
</dbReference>
<feature type="region of interest" description="Disordered" evidence="13">
    <location>
        <begin position="1"/>
        <end position="70"/>
    </location>
</feature>
<accession>A0A5B7F0P8</accession>
<evidence type="ECO:0000256" key="2">
    <source>
        <dbReference type="ARBA" id="ARBA00006991"/>
    </source>
</evidence>
<feature type="domain" description="C2H2-type" evidence="14">
    <location>
        <begin position="103"/>
        <end position="130"/>
    </location>
</feature>
<keyword evidence="4" id="KW-0677">Repeat</keyword>
<protein>
    <submittedName>
        <fullName evidence="15">Krueppel 1</fullName>
    </submittedName>
</protein>
<dbReference type="AlphaFoldDB" id="A0A5B7F0P8"/>
<evidence type="ECO:0000256" key="11">
    <source>
        <dbReference type="PROSITE-ProRule" id="PRU00042"/>
    </source>
</evidence>
<evidence type="ECO:0000256" key="1">
    <source>
        <dbReference type="ARBA" id="ARBA00004123"/>
    </source>
</evidence>
<keyword evidence="16" id="KW-1185">Reference proteome</keyword>
<feature type="compositionally biased region" description="Basic and acidic residues" evidence="13">
    <location>
        <begin position="215"/>
        <end position="224"/>
    </location>
</feature>
<feature type="region of interest" description="Disordered" evidence="13">
    <location>
        <begin position="288"/>
        <end position="321"/>
    </location>
</feature>
<evidence type="ECO:0000256" key="6">
    <source>
        <dbReference type="ARBA" id="ARBA00022833"/>
    </source>
</evidence>
<feature type="compositionally biased region" description="Polar residues" evidence="13">
    <location>
        <begin position="190"/>
        <end position="201"/>
    </location>
</feature>
<dbReference type="GO" id="GO:0005667">
    <property type="term" value="C:transcription regulator complex"/>
    <property type="evidence" value="ECO:0007669"/>
    <property type="project" value="TreeGrafter"/>
</dbReference>
<dbReference type="Proteomes" id="UP000324222">
    <property type="component" value="Unassembled WGS sequence"/>
</dbReference>
<feature type="compositionally biased region" description="Pro residues" evidence="13">
    <location>
        <begin position="25"/>
        <end position="35"/>
    </location>
</feature>
<feature type="domain" description="C2H2-type" evidence="14">
    <location>
        <begin position="131"/>
        <end position="158"/>
    </location>
</feature>
<name>A0A5B7F0P8_PORTR</name>
<comment type="caution">
    <text evidence="15">The sequence shown here is derived from an EMBL/GenBank/DDBJ whole genome shotgun (WGS) entry which is preliminary data.</text>
</comment>
<dbReference type="GO" id="GO:0000981">
    <property type="term" value="F:DNA-binding transcription factor activity, RNA polymerase II-specific"/>
    <property type="evidence" value="ECO:0007669"/>
    <property type="project" value="TreeGrafter"/>
</dbReference>
<evidence type="ECO:0000256" key="3">
    <source>
        <dbReference type="ARBA" id="ARBA00022723"/>
    </source>
</evidence>
<dbReference type="OrthoDB" id="6591996at2759"/>
<dbReference type="EMBL" id="VSRR010004580">
    <property type="protein sequence ID" value="MPC40102.1"/>
    <property type="molecule type" value="Genomic_DNA"/>
</dbReference>
<keyword evidence="12" id="KW-0175">Coiled coil</keyword>
<feature type="region of interest" description="Disordered" evidence="13">
    <location>
        <begin position="177"/>
        <end position="254"/>
    </location>
</feature>
<dbReference type="GO" id="GO:0000978">
    <property type="term" value="F:RNA polymerase II cis-regulatory region sequence-specific DNA binding"/>
    <property type="evidence" value="ECO:0007669"/>
    <property type="project" value="TreeGrafter"/>
</dbReference>
<comment type="similarity">
    <text evidence="2">Belongs to the krueppel C2H2-type zinc-finger protein family.</text>
</comment>
<feature type="compositionally biased region" description="Basic and acidic residues" evidence="13">
    <location>
        <begin position="56"/>
        <end position="65"/>
    </location>
</feature>
<keyword evidence="6" id="KW-0862">Zinc</keyword>
<keyword evidence="3" id="KW-0479">Metal-binding</keyword>
<evidence type="ECO:0000256" key="9">
    <source>
        <dbReference type="ARBA" id="ARBA00023163"/>
    </source>
</evidence>
<feature type="domain" description="C2H2-type" evidence="14">
    <location>
        <begin position="75"/>
        <end position="102"/>
    </location>
</feature>
<evidence type="ECO:0000256" key="4">
    <source>
        <dbReference type="ARBA" id="ARBA00022737"/>
    </source>
</evidence>
<dbReference type="GO" id="GO:0008270">
    <property type="term" value="F:zinc ion binding"/>
    <property type="evidence" value="ECO:0007669"/>
    <property type="project" value="UniProtKB-KW"/>
</dbReference>
<dbReference type="PANTHER" id="PTHR14003:SF19">
    <property type="entry name" value="YY2 TRANSCRIPTION FACTOR"/>
    <property type="match status" value="1"/>
</dbReference>
<keyword evidence="10" id="KW-0539">Nucleus</keyword>
<dbReference type="InterPro" id="IPR013087">
    <property type="entry name" value="Znf_C2H2_type"/>
</dbReference>